<proteinExistence type="inferred from homology"/>
<keyword evidence="10 33" id="KW-0274">FAD</keyword>
<dbReference type="GO" id="GO:0004499">
    <property type="term" value="F:N,N-dimethylaniline monooxygenase activity"/>
    <property type="evidence" value="ECO:0007669"/>
    <property type="project" value="UniProtKB-UniRule"/>
</dbReference>
<comment type="similarity">
    <text evidence="4 33 34">Belongs to the FMO family.</text>
</comment>
<evidence type="ECO:0000256" key="15">
    <source>
        <dbReference type="ARBA" id="ARBA00023033"/>
    </source>
</evidence>
<evidence type="ECO:0000256" key="26">
    <source>
        <dbReference type="ARBA" id="ARBA00048041"/>
    </source>
</evidence>
<dbReference type="PRINTS" id="PR01125">
    <property type="entry name" value="FMOXYGENASE5"/>
</dbReference>
<keyword evidence="6" id="KW-0597">Phosphoprotein</keyword>
<comment type="catalytic activity">
    <reaction evidence="32">
        <text>octan-3-one + NADPH + O2 + H(+) = pentyl propanoate + NADP(+) + H2O</text>
        <dbReference type="Rhea" id="RHEA:54840"/>
        <dbReference type="ChEBI" id="CHEBI:15377"/>
        <dbReference type="ChEBI" id="CHEBI:15378"/>
        <dbReference type="ChEBI" id="CHEBI:15379"/>
        <dbReference type="ChEBI" id="CHEBI:57783"/>
        <dbReference type="ChEBI" id="CHEBI:58349"/>
        <dbReference type="ChEBI" id="CHEBI:80946"/>
        <dbReference type="ChEBI" id="CHEBI:87373"/>
    </reaction>
    <physiologicalReaction direction="left-to-right" evidence="32">
        <dbReference type="Rhea" id="RHEA:54841"/>
    </physiologicalReaction>
</comment>
<dbReference type="InterPro" id="IPR002257">
    <property type="entry name" value="Flavin_mOase_5"/>
</dbReference>
<dbReference type="EMBL" id="JXLN01007540">
    <property type="protein sequence ID" value="KPM04127.1"/>
    <property type="molecule type" value="Genomic_DNA"/>
</dbReference>
<evidence type="ECO:0000256" key="20">
    <source>
        <dbReference type="ARBA" id="ARBA00047338"/>
    </source>
</evidence>
<evidence type="ECO:0000256" key="22">
    <source>
        <dbReference type="ARBA" id="ARBA00047574"/>
    </source>
</evidence>
<dbReference type="GO" id="GO:0050661">
    <property type="term" value="F:NADP binding"/>
    <property type="evidence" value="ECO:0007669"/>
    <property type="project" value="InterPro"/>
</dbReference>
<evidence type="ECO:0000256" key="29">
    <source>
        <dbReference type="ARBA" id="ARBA00048989"/>
    </source>
</evidence>
<keyword evidence="7 33" id="KW-0285">Flavoprotein</keyword>
<evidence type="ECO:0000256" key="24">
    <source>
        <dbReference type="ARBA" id="ARBA00047864"/>
    </source>
</evidence>
<evidence type="ECO:0000256" key="34">
    <source>
        <dbReference type="RuleBase" id="RU361177"/>
    </source>
</evidence>
<keyword evidence="12 33" id="KW-0521">NADP</keyword>
<evidence type="ECO:0000256" key="10">
    <source>
        <dbReference type="ARBA" id="ARBA00022827"/>
    </source>
</evidence>
<dbReference type="InterPro" id="IPR036188">
    <property type="entry name" value="FAD/NAD-bd_sf"/>
</dbReference>
<dbReference type="Gene3D" id="3.50.50.60">
    <property type="entry name" value="FAD/NAD(P)-binding domain"/>
    <property type="match status" value="4"/>
</dbReference>
<evidence type="ECO:0000256" key="14">
    <source>
        <dbReference type="ARBA" id="ARBA00023002"/>
    </source>
</evidence>
<evidence type="ECO:0000313" key="35">
    <source>
        <dbReference type="EMBL" id="KPM04127.1"/>
    </source>
</evidence>
<evidence type="ECO:0000256" key="17">
    <source>
        <dbReference type="ARBA" id="ARBA00023136"/>
    </source>
</evidence>
<evidence type="ECO:0000256" key="32">
    <source>
        <dbReference type="ARBA" id="ARBA00049475"/>
    </source>
</evidence>
<keyword evidence="15 33" id="KW-0503">Monooxygenase</keyword>
<evidence type="ECO:0000256" key="16">
    <source>
        <dbReference type="ARBA" id="ARBA00023098"/>
    </source>
</evidence>
<evidence type="ECO:0000256" key="1">
    <source>
        <dbReference type="ARBA" id="ARBA00001974"/>
    </source>
</evidence>
<keyword evidence="13" id="KW-1133">Transmembrane helix</keyword>
<dbReference type="OrthoDB" id="66881at2759"/>
<keyword evidence="11" id="KW-0492">Microsome</keyword>
<comment type="catalytic activity">
    <reaction evidence="31">
        <text>N,N-dimethylaniline + NADPH + O2 + H(+) = N,N-dimethylaniline N-oxide + NADP(+) + H2O</text>
        <dbReference type="Rhea" id="RHEA:24468"/>
        <dbReference type="ChEBI" id="CHEBI:15377"/>
        <dbReference type="ChEBI" id="CHEBI:15378"/>
        <dbReference type="ChEBI" id="CHEBI:15379"/>
        <dbReference type="ChEBI" id="CHEBI:16269"/>
        <dbReference type="ChEBI" id="CHEBI:17735"/>
        <dbReference type="ChEBI" id="CHEBI:57783"/>
        <dbReference type="ChEBI" id="CHEBI:58349"/>
        <dbReference type="EC" id="1.14.13.8"/>
    </reaction>
    <physiologicalReaction direction="left-to-right" evidence="31">
        <dbReference type="Rhea" id="RHEA:24469"/>
    </physiologicalReaction>
</comment>
<keyword evidence="8" id="KW-0812">Transmembrane</keyword>
<evidence type="ECO:0000256" key="27">
    <source>
        <dbReference type="ARBA" id="ARBA00048088"/>
    </source>
</evidence>
<comment type="cofactor">
    <cofactor evidence="1 33 34">
        <name>FAD</name>
        <dbReference type="ChEBI" id="CHEBI:57692"/>
    </cofactor>
</comment>
<keyword evidence="17 33" id="KW-0472">Membrane</keyword>
<comment type="function">
    <text evidence="19">Broad spectrum monooxygenase that catalyzes the oxygenation of a wide variety of nitrogen- and sulfur-containing compounds including xenobiotics. Catalyzes the S-oxygenation of hypotaurine to produce taurine, an organic osmolyte involved in cell volume regulation as well as a variety of cytoprotective and developmental processes. In vitro, catalyzes the N-oxygenation of trimethylamine (TMA) to produce trimethylamine N-oxide (TMAO) and could therefore participate to the detoxification of this compound that is generated by the action of gut microbiota from dietary precursors such as choline, choline containing compounds, betaine or L-carnitine.</text>
</comment>
<evidence type="ECO:0000256" key="33">
    <source>
        <dbReference type="PIRNR" id="PIRNR000332"/>
    </source>
</evidence>
<evidence type="ECO:0000256" key="5">
    <source>
        <dbReference type="ARBA" id="ARBA00022481"/>
    </source>
</evidence>
<comment type="caution">
    <text evidence="35">The sequence shown here is derived from an EMBL/GenBank/DDBJ whole genome shotgun (WGS) entry which is preliminary data.</text>
</comment>
<dbReference type="FunFam" id="3.50.50.60:FF:000159">
    <property type="entry name" value="Dimethylaniline monooxygenase [N-oxide-forming]"/>
    <property type="match status" value="1"/>
</dbReference>
<comment type="function">
    <text evidence="18">Acts as a Baeyer-Villiger monooxygenase on a broad range of substrates. Catalyzes the insertion of an oxygen atom into a carbon-carbon bond adjacent to a carbonyl, which converts ketones to esters. Active on diverse carbonyl compounds, whereas soft nucleophiles are mostly non- or poorly reactive. In contrast with other forms of FMO it is non- or poorly active on 'classical' substrates such as drugs, pesticides, and dietary components containing soft nucleophilic heteroatoms. Able to oxidize drug molecules bearing a carbonyl group on an aliphatic chain, such as nabumetone and pentoxifylline. Also, in the absence of substrates, shows slow but yet significant NADPH oxidase activity. Acts as a positive modulator of cholesterol biosynthesis as well as glucose homeostasis, promoting metabolic aging via pleiotropic effects.</text>
</comment>
<comment type="catalytic activity">
    <reaction evidence="23">
        <text>sulcatone + NADPH + O2 + H(+) = 4-methylpent-3-en-1-yl acetate + NADP(+) + H2O</text>
        <dbReference type="Rhea" id="RHEA:54864"/>
        <dbReference type="ChEBI" id="CHEBI:15377"/>
        <dbReference type="ChEBI" id="CHEBI:15378"/>
        <dbReference type="ChEBI" id="CHEBI:15379"/>
        <dbReference type="ChEBI" id="CHEBI:16310"/>
        <dbReference type="ChEBI" id="CHEBI:57783"/>
        <dbReference type="ChEBI" id="CHEBI:58349"/>
        <dbReference type="ChEBI" id="CHEBI:138373"/>
    </reaction>
    <physiologicalReaction direction="left-to-right" evidence="23">
        <dbReference type="Rhea" id="RHEA:54865"/>
    </physiologicalReaction>
</comment>
<evidence type="ECO:0000256" key="4">
    <source>
        <dbReference type="ARBA" id="ARBA00009183"/>
    </source>
</evidence>
<dbReference type="VEuPathDB" id="VectorBase:SSCA006084"/>
<comment type="catalytic activity">
    <reaction evidence="20">
        <text>hypotaurine + NADH + O2 + H(+) = taurine + NAD(+) + H2O</text>
        <dbReference type="Rhea" id="RHEA:74111"/>
        <dbReference type="ChEBI" id="CHEBI:15377"/>
        <dbReference type="ChEBI" id="CHEBI:15378"/>
        <dbReference type="ChEBI" id="CHEBI:15379"/>
        <dbReference type="ChEBI" id="CHEBI:57540"/>
        <dbReference type="ChEBI" id="CHEBI:57853"/>
        <dbReference type="ChEBI" id="CHEBI:57945"/>
        <dbReference type="ChEBI" id="CHEBI:507393"/>
        <dbReference type="EC" id="1.14.13.8"/>
    </reaction>
    <physiologicalReaction direction="left-to-right" evidence="20">
        <dbReference type="Rhea" id="RHEA:74112"/>
    </physiologicalReaction>
</comment>
<evidence type="ECO:0000256" key="28">
    <source>
        <dbReference type="ARBA" id="ARBA00048459"/>
    </source>
</evidence>
<reference evidence="35 36" key="1">
    <citation type="journal article" date="2015" name="Parasit. Vectors">
        <title>Draft genome of the scabies mite.</title>
        <authorList>
            <person name="Rider S.D.Jr."/>
            <person name="Morgan M.S."/>
            <person name="Arlian L.G."/>
        </authorList>
    </citation>
    <scope>NUCLEOTIDE SEQUENCE [LARGE SCALE GENOMIC DNA]</scope>
    <source>
        <strain evidence="35">Arlian Lab</strain>
    </source>
</reference>
<dbReference type="Proteomes" id="UP000616769">
    <property type="component" value="Unassembled WGS sequence"/>
</dbReference>
<comment type="catalytic activity">
    <reaction evidence="25">
        <text>hexan-3-one + NADPH + O2 + H(+) = ethyl butanoate + NADP(+) + H2O</text>
        <dbReference type="Rhea" id="RHEA:54844"/>
        <dbReference type="ChEBI" id="CHEBI:15377"/>
        <dbReference type="ChEBI" id="CHEBI:15378"/>
        <dbReference type="ChEBI" id="CHEBI:15379"/>
        <dbReference type="ChEBI" id="CHEBI:57783"/>
        <dbReference type="ChEBI" id="CHEBI:58349"/>
        <dbReference type="ChEBI" id="CHEBI:88764"/>
        <dbReference type="ChEBI" id="CHEBI:89891"/>
    </reaction>
    <physiologicalReaction direction="left-to-right" evidence="25">
        <dbReference type="Rhea" id="RHEA:54845"/>
    </physiologicalReaction>
</comment>
<evidence type="ECO:0000256" key="13">
    <source>
        <dbReference type="ARBA" id="ARBA00022989"/>
    </source>
</evidence>
<dbReference type="GO" id="GO:0050660">
    <property type="term" value="F:flavin adenine dinucleotide binding"/>
    <property type="evidence" value="ECO:0007669"/>
    <property type="project" value="InterPro"/>
</dbReference>
<dbReference type="GO" id="GO:0016174">
    <property type="term" value="F:NAD(P)H oxidase H2O2-forming activity"/>
    <property type="evidence" value="ECO:0007669"/>
    <property type="project" value="UniProtKB-EC"/>
</dbReference>
<evidence type="ECO:0000256" key="8">
    <source>
        <dbReference type="ARBA" id="ARBA00022692"/>
    </source>
</evidence>
<evidence type="ECO:0000256" key="19">
    <source>
        <dbReference type="ARBA" id="ARBA00045957"/>
    </source>
</evidence>
<dbReference type="PRINTS" id="PR00370">
    <property type="entry name" value="FMOXYGENASE"/>
</dbReference>
<evidence type="ECO:0000256" key="3">
    <source>
        <dbReference type="ARBA" id="ARBA00004524"/>
    </source>
</evidence>
<organism evidence="35 36">
    <name type="scientific">Sarcoptes scabiei</name>
    <name type="common">Itch mite</name>
    <name type="synonym">Acarus scabiei</name>
    <dbReference type="NCBI Taxonomy" id="52283"/>
    <lineage>
        <taxon>Eukaryota</taxon>
        <taxon>Metazoa</taxon>
        <taxon>Ecdysozoa</taxon>
        <taxon>Arthropoda</taxon>
        <taxon>Chelicerata</taxon>
        <taxon>Arachnida</taxon>
        <taxon>Acari</taxon>
        <taxon>Acariformes</taxon>
        <taxon>Sarcoptiformes</taxon>
        <taxon>Astigmata</taxon>
        <taxon>Psoroptidia</taxon>
        <taxon>Sarcoptoidea</taxon>
        <taxon>Sarcoptidae</taxon>
        <taxon>Sarcoptinae</taxon>
        <taxon>Sarcoptes</taxon>
    </lineage>
</organism>
<dbReference type="InterPro" id="IPR050346">
    <property type="entry name" value="FMO-like"/>
</dbReference>
<evidence type="ECO:0000256" key="25">
    <source>
        <dbReference type="ARBA" id="ARBA00047977"/>
    </source>
</evidence>
<comment type="catalytic activity">
    <reaction evidence="24">
        <text>NADPH + O2 + H(+) = H2O2 + NADP(+)</text>
        <dbReference type="Rhea" id="RHEA:11260"/>
        <dbReference type="ChEBI" id="CHEBI:15378"/>
        <dbReference type="ChEBI" id="CHEBI:15379"/>
        <dbReference type="ChEBI" id="CHEBI:16240"/>
        <dbReference type="ChEBI" id="CHEBI:57783"/>
        <dbReference type="ChEBI" id="CHEBI:58349"/>
        <dbReference type="EC" id="1.6.3.1"/>
    </reaction>
    <physiologicalReaction direction="left-to-right" evidence="24">
        <dbReference type="Rhea" id="RHEA:11261"/>
    </physiologicalReaction>
</comment>
<sequence>MTEKKRIAIIGAGATGMTSTKACLEQNLEPVVFEKTHYTGGLWRFQSDIDVNGIASVMKSTIINSSKEMSAFSDFPPPDDYPNYMHNTKMVAYFDMYSDKFNFKQYVRFRHEIKSLEFADDYDETGRWLLRVKNLNTNEILEEKFDGVMICTGHHGTISMPEFPGQHQFKGRILHTHSLKDSKGFEDQNIVVVGIGNSGGDAAVELSFVAKQVYLSTRTGSWIFNRVGPFGKPFDQLMHRKFYLYLFRLFPYWLSCTILETLLNSNFNHEEYQLRPKHRCLSQHIMVNDALPNRILSGTIKIKSNIEYFTENGVKFVGENSVTSCDTVVMATGYKIDFPFISKQIVSTENNHVHLYKYQFAPNLKHPHTLAFISLAQPIGALLPIGELQARWFALLMAGKLSLPTRPYMEKDIAEKFRFQSRFYQSERHTIQVDWVPFMEELANEIGCSPPLWKYLFEDPLLFLQLIFGPCAPYRYRLVGPNKWDGAREAVMTVQDRIKAPLLTNSVRCGKNSMKIEKNFSISSMMLFGLMIVFFTIYWILFRSID</sequence>
<dbReference type="GO" id="GO:0006629">
    <property type="term" value="P:lipid metabolic process"/>
    <property type="evidence" value="ECO:0007669"/>
    <property type="project" value="UniProtKB-KW"/>
</dbReference>
<dbReference type="Pfam" id="PF00743">
    <property type="entry name" value="FMO-like"/>
    <property type="match status" value="1"/>
</dbReference>
<evidence type="ECO:0000256" key="6">
    <source>
        <dbReference type="ARBA" id="ARBA00022553"/>
    </source>
</evidence>
<evidence type="ECO:0000313" key="36">
    <source>
        <dbReference type="Proteomes" id="UP000616769"/>
    </source>
</evidence>
<name>A0A131ZZN8_SARSC</name>
<dbReference type="SUPFAM" id="SSF51905">
    <property type="entry name" value="FAD/NAD(P)-binding domain"/>
    <property type="match status" value="2"/>
</dbReference>
<gene>
    <name evidence="35" type="ORF">QR98_0025670</name>
</gene>
<dbReference type="PANTHER" id="PTHR23023">
    <property type="entry name" value="DIMETHYLANILINE MONOOXYGENASE"/>
    <property type="match status" value="1"/>
</dbReference>
<dbReference type="PIRSF" id="PIRSF000332">
    <property type="entry name" value="FMO"/>
    <property type="match status" value="1"/>
</dbReference>
<evidence type="ECO:0000256" key="7">
    <source>
        <dbReference type="ARBA" id="ARBA00022630"/>
    </source>
</evidence>
<evidence type="ECO:0000256" key="11">
    <source>
        <dbReference type="ARBA" id="ARBA00022848"/>
    </source>
</evidence>
<evidence type="ECO:0000256" key="18">
    <source>
        <dbReference type="ARBA" id="ARBA00045722"/>
    </source>
</evidence>
<comment type="catalytic activity">
    <reaction evidence="27">
        <text>trimethylamine + NADPH + O2 = trimethylamine N-oxide + NADP(+) + H2O</text>
        <dbReference type="Rhea" id="RHEA:31979"/>
        <dbReference type="ChEBI" id="CHEBI:15377"/>
        <dbReference type="ChEBI" id="CHEBI:15379"/>
        <dbReference type="ChEBI" id="CHEBI:15724"/>
        <dbReference type="ChEBI" id="CHEBI:57783"/>
        <dbReference type="ChEBI" id="CHEBI:58349"/>
        <dbReference type="ChEBI" id="CHEBI:58389"/>
        <dbReference type="EC" id="1.14.13.148"/>
    </reaction>
    <physiologicalReaction direction="left-to-right" evidence="27">
        <dbReference type="Rhea" id="RHEA:31980"/>
    </physiologicalReaction>
</comment>
<keyword evidence="16" id="KW-0443">Lipid metabolism</keyword>
<comment type="catalytic activity">
    <reaction evidence="29">
        <text>(2E)-geranial + NADPH + O2 + H(+) = (1E)-2,6-dimethylhepta-1,5-dien-1-yl formate + NADP(+) + H2O</text>
        <dbReference type="Rhea" id="RHEA:54860"/>
        <dbReference type="ChEBI" id="CHEBI:15377"/>
        <dbReference type="ChEBI" id="CHEBI:15378"/>
        <dbReference type="ChEBI" id="CHEBI:15379"/>
        <dbReference type="ChEBI" id="CHEBI:16980"/>
        <dbReference type="ChEBI" id="CHEBI:57783"/>
        <dbReference type="ChEBI" id="CHEBI:58349"/>
        <dbReference type="ChEBI" id="CHEBI:138375"/>
    </reaction>
    <physiologicalReaction direction="left-to-right" evidence="29">
        <dbReference type="Rhea" id="RHEA:54861"/>
    </physiologicalReaction>
</comment>
<evidence type="ECO:0000256" key="21">
    <source>
        <dbReference type="ARBA" id="ARBA00047426"/>
    </source>
</evidence>
<dbReference type="EC" id="1.-.-.-" evidence="34"/>
<protein>
    <recommendedName>
        <fullName evidence="34">Flavin-containing monooxygenase</fullName>
        <ecNumber evidence="34">1.-.-.-</ecNumber>
    </recommendedName>
</protein>
<dbReference type="GO" id="GO:0034899">
    <property type="term" value="F:trimethylamine monooxygenase activity"/>
    <property type="evidence" value="ECO:0007669"/>
    <property type="project" value="UniProtKB-EC"/>
</dbReference>
<dbReference type="GO" id="GO:0005789">
    <property type="term" value="C:endoplasmic reticulum membrane"/>
    <property type="evidence" value="ECO:0007669"/>
    <property type="project" value="UniProtKB-SubCell"/>
</dbReference>
<dbReference type="InterPro" id="IPR020946">
    <property type="entry name" value="Flavin_mOase-like"/>
</dbReference>
<dbReference type="InterPro" id="IPR000960">
    <property type="entry name" value="Flavin_mOase"/>
</dbReference>
<keyword evidence="14 33" id="KW-0560">Oxidoreductase</keyword>
<accession>A0A131ZZN8</accession>
<comment type="catalytic activity">
    <reaction evidence="21">
        <text>hexan-3-one + NADPH + O2 + H(+) = propyl propanoate + NADP(+) + H2O</text>
        <dbReference type="Rhea" id="RHEA:54848"/>
        <dbReference type="ChEBI" id="CHEBI:15377"/>
        <dbReference type="ChEBI" id="CHEBI:15378"/>
        <dbReference type="ChEBI" id="CHEBI:15379"/>
        <dbReference type="ChEBI" id="CHEBI:57783"/>
        <dbReference type="ChEBI" id="CHEBI:58349"/>
        <dbReference type="ChEBI" id="CHEBI:89828"/>
        <dbReference type="ChEBI" id="CHEBI:89891"/>
    </reaction>
    <physiologicalReaction direction="left-to-right" evidence="21">
        <dbReference type="Rhea" id="RHEA:54849"/>
    </physiologicalReaction>
</comment>
<comment type="catalytic activity">
    <reaction evidence="28">
        <text>octan-3-one + NADPH + O2 + H(+) = ethyl hexanoate + NADP(+) + H2O</text>
        <dbReference type="Rhea" id="RHEA:54856"/>
        <dbReference type="ChEBI" id="CHEBI:15377"/>
        <dbReference type="ChEBI" id="CHEBI:15378"/>
        <dbReference type="ChEBI" id="CHEBI:15379"/>
        <dbReference type="ChEBI" id="CHEBI:57783"/>
        <dbReference type="ChEBI" id="CHEBI:58349"/>
        <dbReference type="ChEBI" id="CHEBI:80946"/>
        <dbReference type="ChEBI" id="CHEBI:86055"/>
    </reaction>
    <physiologicalReaction direction="left-to-right" evidence="28">
        <dbReference type="Rhea" id="RHEA:54857"/>
    </physiologicalReaction>
</comment>
<evidence type="ECO:0000256" key="12">
    <source>
        <dbReference type="ARBA" id="ARBA00022857"/>
    </source>
</evidence>
<evidence type="ECO:0000256" key="23">
    <source>
        <dbReference type="ARBA" id="ARBA00047855"/>
    </source>
</evidence>
<keyword evidence="9 33" id="KW-0256">Endoplasmic reticulum</keyword>
<evidence type="ECO:0000256" key="30">
    <source>
        <dbReference type="ARBA" id="ARBA00048990"/>
    </source>
</evidence>
<keyword evidence="5" id="KW-0488">Methylation</keyword>
<comment type="subcellular location">
    <subcellularLocation>
        <location evidence="2">Endoplasmic reticulum membrane</location>
        <topology evidence="2">Single-pass membrane protein</topology>
    </subcellularLocation>
    <subcellularLocation>
        <location evidence="3">Microsome membrane</location>
    </subcellularLocation>
</comment>
<dbReference type="AlphaFoldDB" id="A0A131ZZN8"/>
<evidence type="ECO:0000256" key="31">
    <source>
        <dbReference type="ARBA" id="ARBA00049443"/>
    </source>
</evidence>
<comment type="catalytic activity">
    <reaction evidence="22">
        <text>heptan-2-one + NADPH + O2 + H(+) = pentyl acetate + NADP(+) + H2O</text>
        <dbReference type="Rhea" id="RHEA:54836"/>
        <dbReference type="ChEBI" id="CHEBI:5672"/>
        <dbReference type="ChEBI" id="CHEBI:15377"/>
        <dbReference type="ChEBI" id="CHEBI:15378"/>
        <dbReference type="ChEBI" id="CHEBI:15379"/>
        <dbReference type="ChEBI" id="CHEBI:57783"/>
        <dbReference type="ChEBI" id="CHEBI:58349"/>
        <dbReference type="ChEBI" id="CHEBI:87362"/>
    </reaction>
    <physiologicalReaction direction="left-to-right" evidence="22">
        <dbReference type="Rhea" id="RHEA:54837"/>
    </physiologicalReaction>
</comment>
<evidence type="ECO:0000256" key="9">
    <source>
        <dbReference type="ARBA" id="ARBA00022824"/>
    </source>
</evidence>
<comment type="catalytic activity">
    <reaction evidence="26">
        <text>hypotaurine + NADPH + O2 + H(+) = taurine + NADP(+) + H2O</text>
        <dbReference type="Rhea" id="RHEA:69819"/>
        <dbReference type="ChEBI" id="CHEBI:15377"/>
        <dbReference type="ChEBI" id="CHEBI:15378"/>
        <dbReference type="ChEBI" id="CHEBI:15379"/>
        <dbReference type="ChEBI" id="CHEBI:57783"/>
        <dbReference type="ChEBI" id="CHEBI:57853"/>
        <dbReference type="ChEBI" id="CHEBI:58349"/>
        <dbReference type="ChEBI" id="CHEBI:507393"/>
        <dbReference type="EC" id="1.14.13.8"/>
    </reaction>
    <physiologicalReaction direction="left-to-right" evidence="26">
        <dbReference type="Rhea" id="RHEA:69820"/>
    </physiologicalReaction>
</comment>
<evidence type="ECO:0000256" key="2">
    <source>
        <dbReference type="ARBA" id="ARBA00004389"/>
    </source>
</evidence>
<comment type="catalytic activity">
    <reaction evidence="30">
        <text>heptan-4-one + NADPH + O2 + H(+) = propyl butanoate + NADP(+) + H2O</text>
        <dbReference type="Rhea" id="RHEA:54852"/>
        <dbReference type="ChEBI" id="CHEBI:15377"/>
        <dbReference type="ChEBI" id="CHEBI:15378"/>
        <dbReference type="ChEBI" id="CHEBI:15379"/>
        <dbReference type="ChEBI" id="CHEBI:57783"/>
        <dbReference type="ChEBI" id="CHEBI:58349"/>
        <dbReference type="ChEBI" id="CHEBI:89484"/>
        <dbReference type="ChEBI" id="CHEBI:89719"/>
    </reaction>
    <physiologicalReaction direction="left-to-right" evidence="30">
        <dbReference type="Rhea" id="RHEA:54853"/>
    </physiologicalReaction>
</comment>